<evidence type="ECO:0000256" key="3">
    <source>
        <dbReference type="PROSITE-ProRule" id="PRU00221"/>
    </source>
</evidence>
<dbReference type="InterPro" id="IPR001680">
    <property type="entry name" value="WD40_rpt"/>
</dbReference>
<dbReference type="InterPro" id="IPR036322">
    <property type="entry name" value="WD40_repeat_dom_sf"/>
</dbReference>
<dbReference type="SUPFAM" id="SSF50978">
    <property type="entry name" value="WD40 repeat-like"/>
    <property type="match status" value="1"/>
</dbReference>
<feature type="repeat" description="WD" evidence="3">
    <location>
        <begin position="843"/>
        <end position="875"/>
    </location>
</feature>
<dbReference type="InterPro" id="IPR027417">
    <property type="entry name" value="P-loop_NTPase"/>
</dbReference>
<dbReference type="AlphaFoldDB" id="H5TFW2"/>
<dbReference type="SUPFAM" id="SSF50998">
    <property type="entry name" value="Quinoprotein alcohol dehydrogenase-like"/>
    <property type="match status" value="1"/>
</dbReference>
<keyword evidence="4" id="KW-0812">Transmembrane</keyword>
<dbReference type="PANTHER" id="PTHR19848:SF8">
    <property type="entry name" value="F-BOX AND WD REPEAT DOMAIN CONTAINING 7"/>
    <property type="match status" value="1"/>
</dbReference>
<evidence type="ECO:0000256" key="4">
    <source>
        <dbReference type="SAM" id="Phobius"/>
    </source>
</evidence>
<dbReference type="SMART" id="SM00320">
    <property type="entry name" value="WD40"/>
    <property type="match status" value="8"/>
</dbReference>
<dbReference type="InterPro" id="IPR049052">
    <property type="entry name" value="nSTAND1"/>
</dbReference>
<dbReference type="Pfam" id="PF00400">
    <property type="entry name" value="WD40"/>
    <property type="match status" value="3"/>
</dbReference>
<dbReference type="Proteomes" id="UP000005038">
    <property type="component" value="Unassembled WGS sequence"/>
</dbReference>
<dbReference type="PROSITE" id="PS00678">
    <property type="entry name" value="WD_REPEATS_1"/>
    <property type="match status" value="1"/>
</dbReference>
<evidence type="ECO:0000256" key="2">
    <source>
        <dbReference type="ARBA" id="ARBA00022737"/>
    </source>
</evidence>
<feature type="domain" description="Novel STAND NTPase 1" evidence="5">
    <location>
        <begin position="98"/>
        <end position="471"/>
    </location>
</feature>
<dbReference type="Gene3D" id="3.40.50.300">
    <property type="entry name" value="P-loop containing nucleotide triphosphate hydrolases"/>
    <property type="match status" value="1"/>
</dbReference>
<keyword evidence="7" id="KW-1185">Reference proteome</keyword>
<dbReference type="STRING" id="1108044.GOOTI_005_00480"/>
<dbReference type="InterPro" id="IPR011047">
    <property type="entry name" value="Quinoprotein_ADH-like_sf"/>
</dbReference>
<evidence type="ECO:0000313" key="6">
    <source>
        <dbReference type="EMBL" id="GAB32370.1"/>
    </source>
</evidence>
<protein>
    <submittedName>
        <fullName evidence="6">WD-40 repeat protein</fullName>
    </submittedName>
</protein>
<gene>
    <name evidence="6" type="ORF">GOOTI_005_00480</name>
</gene>
<dbReference type="Gene3D" id="2.130.10.10">
    <property type="entry name" value="YVTN repeat-like/Quinoprotein amine dehydrogenase"/>
    <property type="match status" value="2"/>
</dbReference>
<evidence type="ECO:0000256" key="1">
    <source>
        <dbReference type="ARBA" id="ARBA00022574"/>
    </source>
</evidence>
<dbReference type="RefSeq" id="WP_007236645.1">
    <property type="nucleotide sequence ID" value="NZ_BAFB01000005.1"/>
</dbReference>
<name>H5TFW2_GORO1</name>
<dbReference type="Pfam" id="PF20703">
    <property type="entry name" value="nSTAND1"/>
    <property type="match status" value="1"/>
</dbReference>
<proteinExistence type="predicted"/>
<evidence type="ECO:0000259" key="5">
    <source>
        <dbReference type="Pfam" id="PF20703"/>
    </source>
</evidence>
<dbReference type="InterPro" id="IPR019775">
    <property type="entry name" value="WD40_repeat_CS"/>
</dbReference>
<organism evidence="6 7">
    <name type="scientific">Gordonia otitidis (strain DSM 44809 / CCUG 52243 / JCM 12355 / NBRC 100426 / IFM 10032)</name>
    <dbReference type="NCBI Taxonomy" id="1108044"/>
    <lineage>
        <taxon>Bacteria</taxon>
        <taxon>Bacillati</taxon>
        <taxon>Actinomycetota</taxon>
        <taxon>Actinomycetes</taxon>
        <taxon>Mycobacteriales</taxon>
        <taxon>Gordoniaceae</taxon>
        <taxon>Gordonia</taxon>
    </lineage>
</organism>
<comment type="caution">
    <text evidence="6">The sequence shown here is derived from an EMBL/GenBank/DDBJ whole genome shotgun (WGS) entry which is preliminary data.</text>
</comment>
<accession>H5TFW2</accession>
<dbReference type="PANTHER" id="PTHR19848">
    <property type="entry name" value="WD40 REPEAT PROTEIN"/>
    <property type="match status" value="1"/>
</dbReference>
<keyword evidence="2" id="KW-0677">Repeat</keyword>
<keyword evidence="1 3" id="KW-0853">WD repeat</keyword>
<feature type="repeat" description="WD" evidence="3">
    <location>
        <begin position="1150"/>
        <end position="1191"/>
    </location>
</feature>
<sequence>MRPESVSTREELGRALTELRVQAGLSVRDVAADADALLGTVAGWFAGQHAPTRASRAMFTRVLGVCGVTESDDVARWWEAVERSARRTGRRRTRPESPYRGFAAFGPADNQLFFGRDDLVARLVDLIGATRSPDREANDMARGVMVVGMSGVGKSSLVRAGLLAQVTHEGPLAGWRHAVMTPGDDALAALDAAMNELDADEHPERPALLIIDQLEEMWTQNSDDARKLAITRILDAATAPGSDVVPVGVLRADFYGRVVPWVPKTLENAQLVVPPMQRDQLREIIVGPARVSDVEVEPELVEMLLDDAVPAAGSTAAGDLPLLSYALLATWELSDGRRMTVRDYLATGRIGGAVEQAAEKVYRELTPDEQQIARRMLLAMVNVDEDAVTRRRVPLDELTVDGDDRAAHVLENYAASRLVTVSSSHAQVTHEALLTAWPRLREWIDDDREQLLLRRRLRAYSEPWDADGRPDDMLIGGSRLEVFDQLAQGAGDDPIDPVSREFLNSANARRAALVDRERRRSAQLRRVALFAAVFAVVALLAAVFAVVAGVNAVHQREDAEDARNEALSRQLAVQSADLGTRDPFMSAQLAMVAYESSPTLEARSRLIDATGRGVPVRYLGDPGSVLMSRAGSLIAAAGAGGQVRLFRVDDGGIASRIADFRAPGGGGRLAGVALMPDARTLLLGGRGTITAWNIADPARPTRQYDFPEVSGDINRITVSPDGRMVIASVPDAGVAAWVAADGTWRRIPLPPKVAGVAGAAAFSPDGKSLATSSANRRIDLWRVDGDALVPTGEIPLDQWRDNELAQGLVYSPDGSRLLAGLRSRVIDEFDVADPGAPRSVARFTGFNSYVNAVALSTDGTKVVGAGADNTIRVFDRSDPAAAPQVMTGSSNAVSVMFAGDHVVASSEDGRVQDWPPVRGMSSVGTNSVYQIPANRDATAIVAADTGTDGRITQWRVGRDGLVRSGPDLVPAPGTVYSGAVVMTPSGRVVTTGTVTGTVQFADYSDPQKPHVVGSVAAQPTLNETVDYSERSGLAVTGATDGNNLTVIDASTLSAPRVVSRFDAGGGIAWASLSPDGRTAAVATVTGPVRLLDLSNPAAPRAYPDPIAFKASALSVRFDPAGSRLVATSEERNVEVVDISDKEHPRRTAELSGPAGQLYSAGFSADGTRVIAGGSNSEVWVWDLTDGAADVVLRSYPGRVYDVRFLPDDRILAAGQGGFMESWNLGPDRIIDELCAQGGDPITADEWRTYVHGIDYRSPCRE</sequence>
<dbReference type="EMBL" id="BAFB01000005">
    <property type="protein sequence ID" value="GAB32370.1"/>
    <property type="molecule type" value="Genomic_DNA"/>
</dbReference>
<evidence type="ECO:0000313" key="7">
    <source>
        <dbReference type="Proteomes" id="UP000005038"/>
    </source>
</evidence>
<reference evidence="6" key="1">
    <citation type="submission" date="2012-02" db="EMBL/GenBank/DDBJ databases">
        <title>Whole genome shotgun sequence of Gordonia otitidis NBRC 100426.</title>
        <authorList>
            <person name="Yoshida I."/>
            <person name="Hosoyama A."/>
            <person name="Tsuchikane K."/>
            <person name="Katsumata H."/>
            <person name="Yamazaki S."/>
            <person name="Fujita N."/>
        </authorList>
    </citation>
    <scope>NUCLEOTIDE SEQUENCE [LARGE SCALE GENOMIC DNA]</scope>
    <source>
        <strain evidence="6">NBRC 100426</strain>
    </source>
</reference>
<keyword evidence="4" id="KW-1133">Transmembrane helix</keyword>
<feature type="transmembrane region" description="Helical" evidence="4">
    <location>
        <begin position="527"/>
        <end position="550"/>
    </location>
</feature>
<dbReference type="PROSITE" id="PS50082">
    <property type="entry name" value="WD_REPEATS_2"/>
    <property type="match status" value="3"/>
</dbReference>
<keyword evidence="4" id="KW-0472">Membrane</keyword>
<dbReference type="SUPFAM" id="SSF52540">
    <property type="entry name" value="P-loop containing nucleoside triphosphate hydrolases"/>
    <property type="match status" value="1"/>
</dbReference>
<dbReference type="InterPro" id="IPR015943">
    <property type="entry name" value="WD40/YVTN_repeat-like_dom_sf"/>
</dbReference>
<dbReference type="OrthoDB" id="134501at2"/>
<feature type="repeat" description="WD" evidence="3">
    <location>
        <begin position="761"/>
        <end position="791"/>
    </location>
</feature>